<keyword evidence="1" id="KW-0805">Transcription regulation</keyword>
<dbReference type="Gene3D" id="1.10.10.10">
    <property type="entry name" value="Winged helix-like DNA-binding domain superfamily/Winged helix DNA-binding domain"/>
    <property type="match status" value="1"/>
</dbReference>
<reference evidence="5" key="2">
    <citation type="submission" date="2021-04" db="EMBL/GenBank/DDBJ databases">
        <authorList>
            <person name="Gilroy R."/>
        </authorList>
    </citation>
    <scope>NUCLEOTIDE SEQUENCE</scope>
    <source>
        <strain evidence="5">CHK173-259</strain>
    </source>
</reference>
<dbReference type="InterPro" id="IPR036390">
    <property type="entry name" value="WH_DNA-bd_sf"/>
</dbReference>
<comment type="caution">
    <text evidence="5">The sequence shown here is derived from an EMBL/GenBank/DDBJ whole genome shotgun (WGS) entry which is preliminary data.</text>
</comment>
<evidence type="ECO:0000313" key="6">
    <source>
        <dbReference type="Proteomes" id="UP000886822"/>
    </source>
</evidence>
<name>A0A9D1U4Y4_9LACO</name>
<dbReference type="CDD" id="cd07377">
    <property type="entry name" value="WHTH_GntR"/>
    <property type="match status" value="1"/>
</dbReference>
<evidence type="ECO:0000256" key="1">
    <source>
        <dbReference type="ARBA" id="ARBA00023015"/>
    </source>
</evidence>
<dbReference type="PANTHER" id="PTHR38445">
    <property type="entry name" value="HTH-TYPE TRANSCRIPTIONAL REPRESSOR YTRA"/>
    <property type="match status" value="1"/>
</dbReference>
<dbReference type="EMBL" id="DXGJ01000016">
    <property type="protein sequence ID" value="HIW71295.1"/>
    <property type="molecule type" value="Genomic_DNA"/>
</dbReference>
<evidence type="ECO:0000259" key="4">
    <source>
        <dbReference type="PROSITE" id="PS50949"/>
    </source>
</evidence>
<evidence type="ECO:0000256" key="2">
    <source>
        <dbReference type="ARBA" id="ARBA00023125"/>
    </source>
</evidence>
<dbReference type="AlphaFoldDB" id="A0A9D1U4Y4"/>
<dbReference type="SMART" id="SM00345">
    <property type="entry name" value="HTH_GNTR"/>
    <property type="match status" value="1"/>
</dbReference>
<dbReference type="GO" id="GO:0003700">
    <property type="term" value="F:DNA-binding transcription factor activity"/>
    <property type="evidence" value="ECO:0007669"/>
    <property type="project" value="InterPro"/>
</dbReference>
<reference evidence="5" key="1">
    <citation type="journal article" date="2021" name="PeerJ">
        <title>Extensive microbial diversity within the chicken gut microbiome revealed by metagenomics and culture.</title>
        <authorList>
            <person name="Gilroy R."/>
            <person name="Ravi A."/>
            <person name="Getino M."/>
            <person name="Pursley I."/>
            <person name="Horton D.L."/>
            <person name="Alikhan N.F."/>
            <person name="Baker D."/>
            <person name="Gharbi K."/>
            <person name="Hall N."/>
            <person name="Watson M."/>
            <person name="Adriaenssens E.M."/>
            <person name="Foster-Nyarko E."/>
            <person name="Jarju S."/>
            <person name="Secka A."/>
            <person name="Antonio M."/>
            <person name="Oren A."/>
            <person name="Chaudhuri R.R."/>
            <person name="La Ragione R."/>
            <person name="Hildebrand F."/>
            <person name="Pallen M.J."/>
        </authorList>
    </citation>
    <scope>NUCLEOTIDE SEQUENCE</scope>
    <source>
        <strain evidence="5">CHK173-259</strain>
    </source>
</reference>
<proteinExistence type="predicted"/>
<protein>
    <submittedName>
        <fullName evidence="5">GntR family transcriptional regulator</fullName>
    </submittedName>
</protein>
<dbReference type="GO" id="GO:0003677">
    <property type="term" value="F:DNA binding"/>
    <property type="evidence" value="ECO:0007669"/>
    <property type="project" value="UniProtKB-KW"/>
</dbReference>
<keyword evidence="3" id="KW-0804">Transcription</keyword>
<organism evidence="5 6">
    <name type="scientific">Candidatus Levilactobacillus faecigallinarum</name>
    <dbReference type="NCBI Taxonomy" id="2838638"/>
    <lineage>
        <taxon>Bacteria</taxon>
        <taxon>Bacillati</taxon>
        <taxon>Bacillota</taxon>
        <taxon>Bacilli</taxon>
        <taxon>Lactobacillales</taxon>
        <taxon>Lactobacillaceae</taxon>
        <taxon>Levilactobacillus</taxon>
    </lineage>
</organism>
<evidence type="ECO:0000313" key="5">
    <source>
        <dbReference type="EMBL" id="HIW71295.1"/>
    </source>
</evidence>
<dbReference type="InterPro" id="IPR000524">
    <property type="entry name" value="Tscrpt_reg_HTH_GntR"/>
</dbReference>
<evidence type="ECO:0000256" key="3">
    <source>
        <dbReference type="ARBA" id="ARBA00023163"/>
    </source>
</evidence>
<dbReference type="InterPro" id="IPR036388">
    <property type="entry name" value="WH-like_DNA-bd_sf"/>
</dbReference>
<gene>
    <name evidence="5" type="ORF">H9875_01580</name>
</gene>
<dbReference type="Pfam" id="PF00392">
    <property type="entry name" value="GntR"/>
    <property type="match status" value="1"/>
</dbReference>
<accession>A0A9D1U4Y4</accession>
<dbReference type="PROSITE" id="PS50949">
    <property type="entry name" value="HTH_GNTR"/>
    <property type="match status" value="1"/>
</dbReference>
<feature type="domain" description="HTH gntR-type" evidence="4">
    <location>
        <begin position="19"/>
        <end position="87"/>
    </location>
</feature>
<dbReference type="Proteomes" id="UP000886822">
    <property type="component" value="Unassembled WGS sequence"/>
</dbReference>
<keyword evidence="2" id="KW-0238">DNA-binding</keyword>
<dbReference type="PANTHER" id="PTHR38445:SF9">
    <property type="entry name" value="HTH-TYPE TRANSCRIPTIONAL REPRESSOR YTRA"/>
    <property type="match status" value="1"/>
</dbReference>
<dbReference type="SUPFAM" id="SSF46785">
    <property type="entry name" value="Winged helix' DNA-binding domain"/>
    <property type="match status" value="1"/>
</dbReference>
<sequence>MGHRTKGVKDVQVNDRSSLPYYEQLVLKVKQQIVRGILQPGDRLPSVRDMARQEQLNPNTVSKAYKQLETQQVIMTVHGKGTYVRESDQETDNTTQIIATKQRLKTLLTEIRYLGVPADEVIGWIKTAYEEAD</sequence>